<dbReference type="Proteomes" id="UP000430508">
    <property type="component" value="Chromosome"/>
</dbReference>
<proteinExistence type="predicted"/>
<dbReference type="InterPro" id="IPR036868">
    <property type="entry name" value="TusA-like_sf"/>
</dbReference>
<evidence type="ECO:0000313" key="3">
    <source>
        <dbReference type="Proteomes" id="UP000430508"/>
    </source>
</evidence>
<evidence type="ECO:0000259" key="1">
    <source>
        <dbReference type="Pfam" id="PF01206"/>
    </source>
</evidence>
<reference evidence="2 3" key="1">
    <citation type="submission" date="2019-12" db="EMBL/GenBank/DDBJ databases">
        <title>Sequence classification of anaerobic respiratory reductive dehalogenases: First we see many, then we see few.</title>
        <authorList>
            <person name="Molenda O."/>
            <person name="Puentes Jacome L.A."/>
            <person name="Cao X."/>
            <person name="Nesbo C.L."/>
            <person name="Tang S."/>
            <person name="Morson N."/>
            <person name="Patron J."/>
            <person name="Lomheim L."/>
            <person name="Wishart D.S."/>
            <person name="Edwards E.A."/>
        </authorList>
    </citation>
    <scope>NUCLEOTIDE SEQUENCE [LARGE SCALE GENOMIC DNA]</scope>
    <source>
        <strain evidence="2 3">12DCA</strain>
    </source>
</reference>
<gene>
    <name evidence="2" type="ORF">GQ588_14790</name>
</gene>
<protein>
    <submittedName>
        <fullName evidence="2">Preprotein translocase subunit TatB</fullName>
    </submittedName>
</protein>
<dbReference type="AlphaFoldDB" id="A0A857DN45"/>
<organism evidence="2 3">
    <name type="scientific">Dehalobacter restrictus</name>
    <dbReference type="NCBI Taxonomy" id="55583"/>
    <lineage>
        <taxon>Bacteria</taxon>
        <taxon>Bacillati</taxon>
        <taxon>Bacillota</taxon>
        <taxon>Clostridia</taxon>
        <taxon>Eubacteriales</taxon>
        <taxon>Desulfitobacteriaceae</taxon>
        <taxon>Dehalobacter</taxon>
    </lineage>
</organism>
<dbReference type="InterPro" id="IPR001455">
    <property type="entry name" value="TusA-like"/>
</dbReference>
<sequence>MKLVDARGYSCPEPVIFTKRALADDPSEIMVIVDNETSKINVERFLRVAGYRVEVDHEQPNQYSLKGIKKT</sequence>
<dbReference type="Gene3D" id="3.30.110.40">
    <property type="entry name" value="TusA-like domain"/>
    <property type="match status" value="1"/>
</dbReference>
<dbReference type="RefSeq" id="WP_015045002.1">
    <property type="nucleotide sequence ID" value="NZ_CP046996.1"/>
</dbReference>
<feature type="domain" description="UPF0033" evidence="1">
    <location>
        <begin position="4"/>
        <end position="65"/>
    </location>
</feature>
<name>A0A857DN45_9FIRM</name>
<dbReference type="SUPFAM" id="SSF64307">
    <property type="entry name" value="SirA-like"/>
    <property type="match status" value="1"/>
</dbReference>
<dbReference type="Pfam" id="PF01206">
    <property type="entry name" value="TusA"/>
    <property type="match status" value="1"/>
</dbReference>
<accession>A0A857DN45</accession>
<dbReference type="EMBL" id="CP046996">
    <property type="protein sequence ID" value="QHA01978.1"/>
    <property type="molecule type" value="Genomic_DNA"/>
</dbReference>
<evidence type="ECO:0000313" key="2">
    <source>
        <dbReference type="EMBL" id="QHA01978.1"/>
    </source>
</evidence>